<feature type="domain" description="Spermatogenesis-associated protein 20-like TRX" evidence="3">
    <location>
        <begin position="22"/>
        <end position="94"/>
    </location>
</feature>
<dbReference type="Proteomes" id="UP000092967">
    <property type="component" value="Chromosome"/>
</dbReference>
<accession>A0A1B1Y3Z6</accession>
<dbReference type="InterPro" id="IPR036249">
    <property type="entry name" value="Thioredoxin-like_sf"/>
</dbReference>
<gene>
    <name evidence="4" type="ORF">AXE80_03875</name>
</gene>
<dbReference type="InterPro" id="IPR004879">
    <property type="entry name" value="Ssp411-like_TRX"/>
</dbReference>
<evidence type="ECO:0000256" key="1">
    <source>
        <dbReference type="ARBA" id="ARBA00023284"/>
    </source>
</evidence>
<keyword evidence="5" id="KW-1185">Reference proteome</keyword>
<sequence>MKTFLLSLLIIPSLLFANPEPKTINWISFEKAIELNKTNPRPILVDVYTDWCTWCHKMDASTYKENTIVDYINNNFYAVKLNAEQKEPITYNDHTFKFVANGRRGYHEFANALLNGKLSFPSTVFLNKKQELVQVVPGYLQAPMMEKLINYMGEEVYLNKEWAEFEKSFKSKI</sequence>
<feature type="signal peptide" evidence="2">
    <location>
        <begin position="1"/>
        <end position="17"/>
    </location>
</feature>
<dbReference type="PROSITE" id="PS00194">
    <property type="entry name" value="THIOREDOXIN_1"/>
    <property type="match status" value="1"/>
</dbReference>
<evidence type="ECO:0000256" key="2">
    <source>
        <dbReference type="SAM" id="SignalP"/>
    </source>
</evidence>
<feature type="chain" id="PRO_5008532566" evidence="2">
    <location>
        <begin position="18"/>
        <end position="173"/>
    </location>
</feature>
<dbReference type="SUPFAM" id="SSF52833">
    <property type="entry name" value="Thioredoxin-like"/>
    <property type="match status" value="1"/>
</dbReference>
<dbReference type="OrthoDB" id="9811036at2"/>
<proteinExistence type="predicted"/>
<dbReference type="EMBL" id="CP014224">
    <property type="protein sequence ID" value="ANW95468.1"/>
    <property type="molecule type" value="Genomic_DNA"/>
</dbReference>
<evidence type="ECO:0000313" key="4">
    <source>
        <dbReference type="EMBL" id="ANW95468.1"/>
    </source>
</evidence>
<name>A0A1B1Y3Z6_9FLAO</name>
<dbReference type="Gene3D" id="3.40.30.10">
    <property type="entry name" value="Glutaredoxin"/>
    <property type="match status" value="1"/>
</dbReference>
<dbReference type="AlphaFoldDB" id="A0A1B1Y3Z6"/>
<dbReference type="Pfam" id="PF03190">
    <property type="entry name" value="Thioredox_DsbH"/>
    <property type="match status" value="1"/>
</dbReference>
<protein>
    <submittedName>
        <fullName evidence="4">Thioredoxin</fullName>
    </submittedName>
</protein>
<keyword evidence="1" id="KW-0676">Redox-active center</keyword>
<keyword evidence="2" id="KW-0732">Signal</keyword>
<dbReference type="KEGG" id="wfu:AXE80_03875"/>
<dbReference type="RefSeq" id="WP_068824624.1">
    <property type="nucleotide sequence ID" value="NZ_CP014224.1"/>
</dbReference>
<evidence type="ECO:0000259" key="3">
    <source>
        <dbReference type="Pfam" id="PF03190"/>
    </source>
</evidence>
<reference evidence="4 5" key="1">
    <citation type="submission" date="2016-02" db="EMBL/GenBank/DDBJ databases">
        <authorList>
            <person name="Wen L."/>
            <person name="He K."/>
            <person name="Yang H."/>
        </authorList>
    </citation>
    <scope>NUCLEOTIDE SEQUENCE [LARGE SCALE GENOMIC DNA]</scope>
    <source>
        <strain evidence="4 5">CZ1127</strain>
    </source>
</reference>
<organism evidence="4 5">
    <name type="scientific">Wenyingzhuangia fucanilytica</name>
    <dbReference type="NCBI Taxonomy" id="1790137"/>
    <lineage>
        <taxon>Bacteria</taxon>
        <taxon>Pseudomonadati</taxon>
        <taxon>Bacteroidota</taxon>
        <taxon>Flavobacteriia</taxon>
        <taxon>Flavobacteriales</taxon>
        <taxon>Flavobacteriaceae</taxon>
        <taxon>Wenyingzhuangia</taxon>
    </lineage>
</organism>
<dbReference type="InterPro" id="IPR017937">
    <property type="entry name" value="Thioredoxin_CS"/>
</dbReference>
<evidence type="ECO:0000313" key="5">
    <source>
        <dbReference type="Proteomes" id="UP000092967"/>
    </source>
</evidence>
<dbReference type="STRING" id="1790137.AXE80_03875"/>